<dbReference type="EMBL" id="REGN01001276">
    <property type="protein sequence ID" value="RNA35893.1"/>
    <property type="molecule type" value="Genomic_DNA"/>
</dbReference>
<accession>A0A3M7SJD6</accession>
<keyword evidence="3" id="KW-1185">Reference proteome</keyword>
<name>A0A3M7SJD6_BRAPC</name>
<evidence type="ECO:0000313" key="2">
    <source>
        <dbReference type="EMBL" id="RNA35893.1"/>
    </source>
</evidence>
<sequence length="138" mass="15949">MIKIKAENRHQSYKSYIGLVLREKRVYDKVAITQWSWIVNKSRFETSSILFYQSKNLELQRSFNSSINGLEVSRESNLMPKNLISSCRFKLSPYIFKSRLSSSLVDFVNIIIISVMLTSYSMVEFIKLGFGVNVEASS</sequence>
<dbReference type="Proteomes" id="UP000276133">
    <property type="component" value="Unassembled WGS sequence"/>
</dbReference>
<keyword evidence="1" id="KW-0472">Membrane</keyword>
<gene>
    <name evidence="2" type="ORF">BpHYR1_048551</name>
</gene>
<organism evidence="2 3">
    <name type="scientific">Brachionus plicatilis</name>
    <name type="common">Marine rotifer</name>
    <name type="synonym">Brachionus muelleri</name>
    <dbReference type="NCBI Taxonomy" id="10195"/>
    <lineage>
        <taxon>Eukaryota</taxon>
        <taxon>Metazoa</taxon>
        <taxon>Spiralia</taxon>
        <taxon>Gnathifera</taxon>
        <taxon>Rotifera</taxon>
        <taxon>Eurotatoria</taxon>
        <taxon>Monogononta</taxon>
        <taxon>Pseudotrocha</taxon>
        <taxon>Ploima</taxon>
        <taxon>Brachionidae</taxon>
        <taxon>Brachionus</taxon>
    </lineage>
</organism>
<protein>
    <submittedName>
        <fullName evidence="2">Uncharacterized protein</fullName>
    </submittedName>
</protein>
<keyword evidence="1" id="KW-0812">Transmembrane</keyword>
<feature type="transmembrane region" description="Helical" evidence="1">
    <location>
        <begin position="104"/>
        <end position="123"/>
    </location>
</feature>
<reference evidence="2 3" key="1">
    <citation type="journal article" date="2018" name="Sci. Rep.">
        <title>Genomic signatures of local adaptation to the degree of environmental predictability in rotifers.</title>
        <authorList>
            <person name="Franch-Gras L."/>
            <person name="Hahn C."/>
            <person name="Garcia-Roger E.M."/>
            <person name="Carmona M.J."/>
            <person name="Serra M."/>
            <person name="Gomez A."/>
        </authorList>
    </citation>
    <scope>NUCLEOTIDE SEQUENCE [LARGE SCALE GENOMIC DNA]</scope>
    <source>
        <strain evidence="2">HYR1</strain>
    </source>
</reference>
<dbReference type="AlphaFoldDB" id="A0A3M7SJD6"/>
<evidence type="ECO:0000256" key="1">
    <source>
        <dbReference type="SAM" id="Phobius"/>
    </source>
</evidence>
<evidence type="ECO:0000313" key="3">
    <source>
        <dbReference type="Proteomes" id="UP000276133"/>
    </source>
</evidence>
<proteinExistence type="predicted"/>
<keyword evidence="1" id="KW-1133">Transmembrane helix</keyword>
<comment type="caution">
    <text evidence="2">The sequence shown here is derived from an EMBL/GenBank/DDBJ whole genome shotgun (WGS) entry which is preliminary data.</text>
</comment>